<accession>A0A5N4CEJ5</accession>
<evidence type="ECO:0000259" key="3">
    <source>
        <dbReference type="Pfam" id="PF19236"/>
    </source>
</evidence>
<dbReference type="EMBL" id="JWIN03000027">
    <property type="protein sequence ID" value="KAB1257331.1"/>
    <property type="molecule type" value="Genomic_DNA"/>
</dbReference>
<reference evidence="4 5" key="1">
    <citation type="journal article" date="2019" name="Mol. Ecol. Resour.">
        <title>Improving Illumina assemblies with Hi-C and long reads: an example with the North African dromedary.</title>
        <authorList>
            <person name="Elbers J.P."/>
            <person name="Rogers M.F."/>
            <person name="Perelman P.L."/>
            <person name="Proskuryakova A.A."/>
            <person name="Serdyukova N.A."/>
            <person name="Johnson W.E."/>
            <person name="Horin P."/>
            <person name="Corander J."/>
            <person name="Murphy D."/>
            <person name="Burger P.A."/>
        </authorList>
    </citation>
    <scope>NUCLEOTIDE SEQUENCE [LARGE SCALE GENOMIC DNA]</scope>
    <source>
        <strain evidence="4">Drom800</strain>
        <tissue evidence="4">Blood</tissue>
    </source>
</reference>
<dbReference type="Gene3D" id="2.60.120.830">
    <property type="match status" value="1"/>
</dbReference>
<dbReference type="Pfam" id="PF19236">
    <property type="entry name" value="ADAMTS_CR_3"/>
    <property type="match status" value="1"/>
</dbReference>
<dbReference type="GO" id="GO:0030198">
    <property type="term" value="P:extracellular matrix organization"/>
    <property type="evidence" value="ECO:0007669"/>
    <property type="project" value="InterPro"/>
</dbReference>
<dbReference type="GO" id="GO:0031012">
    <property type="term" value="C:extracellular matrix"/>
    <property type="evidence" value="ECO:0007669"/>
    <property type="project" value="TreeGrafter"/>
</dbReference>
<dbReference type="Proteomes" id="UP000299084">
    <property type="component" value="Unassembled WGS sequence"/>
</dbReference>
<name>A0A5N4CEJ5_CAMDR</name>
<dbReference type="PANTHER" id="PTHR13723">
    <property type="entry name" value="ADAMTS A DISINTEGRIN AND METALLOPROTEASE WITH THROMBOSPONDIN MOTIFS PROTEASE"/>
    <property type="match status" value="1"/>
</dbReference>
<proteinExistence type="predicted"/>
<keyword evidence="2" id="KW-0964">Secreted</keyword>
<feature type="domain" description="ADAMTS/ADAMTS-like cysteine-rich" evidence="3">
    <location>
        <begin position="38"/>
        <end position="111"/>
    </location>
</feature>
<comment type="subcellular location">
    <subcellularLocation>
        <location evidence="1">Secreted</location>
    </subcellularLocation>
</comment>
<evidence type="ECO:0000313" key="4">
    <source>
        <dbReference type="EMBL" id="KAB1257331.1"/>
    </source>
</evidence>
<dbReference type="PANTHER" id="PTHR13723:SF169">
    <property type="entry name" value="ADAMTS-LIKE PROTEIN 3"/>
    <property type="match status" value="1"/>
</dbReference>
<evidence type="ECO:0000313" key="5">
    <source>
        <dbReference type="Proteomes" id="UP000299084"/>
    </source>
</evidence>
<dbReference type="PRINTS" id="PR01857">
    <property type="entry name" value="ADAMTSFAMILY"/>
</dbReference>
<protein>
    <submittedName>
        <fullName evidence="4">ADAMTS-like protein 3</fullName>
    </submittedName>
</protein>
<evidence type="ECO:0000256" key="2">
    <source>
        <dbReference type="ARBA" id="ARBA00022525"/>
    </source>
</evidence>
<dbReference type="InterPro" id="IPR045371">
    <property type="entry name" value="ADAMTS_CR_3"/>
</dbReference>
<evidence type="ECO:0000256" key="1">
    <source>
        <dbReference type="ARBA" id="ARBA00004613"/>
    </source>
</evidence>
<dbReference type="InterPro" id="IPR013273">
    <property type="entry name" value="ADAMTS/ADAMTS-like"/>
</dbReference>
<keyword evidence="5" id="KW-1185">Reference proteome</keyword>
<comment type="caution">
    <text evidence="4">The sequence shown here is derived from an EMBL/GenBank/DDBJ whole genome shotgun (WGS) entry which is preliminary data.</text>
</comment>
<dbReference type="InterPro" id="IPR050439">
    <property type="entry name" value="ADAMTS_ADAMTS-like"/>
</dbReference>
<gene>
    <name evidence="4" type="ORF">Cadr_000026153</name>
</gene>
<organism evidence="4 5">
    <name type="scientific">Camelus dromedarius</name>
    <name type="common">Dromedary</name>
    <name type="synonym">Arabian camel</name>
    <dbReference type="NCBI Taxonomy" id="9838"/>
    <lineage>
        <taxon>Eukaryota</taxon>
        <taxon>Metazoa</taxon>
        <taxon>Chordata</taxon>
        <taxon>Craniata</taxon>
        <taxon>Vertebrata</taxon>
        <taxon>Euteleostomi</taxon>
        <taxon>Mammalia</taxon>
        <taxon>Eutheria</taxon>
        <taxon>Laurasiatheria</taxon>
        <taxon>Artiodactyla</taxon>
        <taxon>Tylopoda</taxon>
        <taxon>Camelidae</taxon>
        <taxon>Camelus</taxon>
    </lineage>
</organism>
<dbReference type="GO" id="GO:0005576">
    <property type="term" value="C:extracellular region"/>
    <property type="evidence" value="ECO:0007669"/>
    <property type="project" value="UniProtKB-SubCell"/>
</dbReference>
<sequence>MLAHEDCPPDAEDFRAQQCSAYNDVQYQGRYYEWLPRYNDPAAPCALKCHARGQNLVVELAPKVLDGTRCNADSLDMCISGICQAVGCNRQLGSNAKEDNCGVCAGDGSTCRLVRGQSKAHVSPEKSRF</sequence>
<dbReference type="STRING" id="9838.ENSCDRP00005024015"/>
<dbReference type="AlphaFoldDB" id="A0A5N4CEJ5"/>